<evidence type="ECO:0000256" key="2">
    <source>
        <dbReference type="SAM" id="Phobius"/>
    </source>
</evidence>
<reference evidence="3 4" key="1">
    <citation type="journal article" date="2017" name="Curr. Biol.">
        <title>The Evolution of Venom by Co-option of Single-Copy Genes.</title>
        <authorList>
            <person name="Martinson E.O."/>
            <person name="Mrinalini"/>
            <person name="Kelkar Y.D."/>
            <person name="Chang C.H."/>
            <person name="Werren J.H."/>
        </authorList>
    </citation>
    <scope>NUCLEOTIDE SEQUENCE [LARGE SCALE GENOMIC DNA]</scope>
    <source>
        <strain evidence="3 4">Alberta</strain>
        <tissue evidence="3">Whole body</tissue>
    </source>
</reference>
<evidence type="ECO:0000313" key="4">
    <source>
        <dbReference type="Proteomes" id="UP000215335"/>
    </source>
</evidence>
<feature type="transmembrane region" description="Helical" evidence="2">
    <location>
        <begin position="154"/>
        <end position="178"/>
    </location>
</feature>
<feature type="region of interest" description="Disordered" evidence="1">
    <location>
        <begin position="420"/>
        <end position="443"/>
    </location>
</feature>
<comment type="caution">
    <text evidence="3">The sequence shown here is derived from an EMBL/GenBank/DDBJ whole genome shotgun (WGS) entry which is preliminary data.</text>
</comment>
<evidence type="ECO:0008006" key="5">
    <source>
        <dbReference type="Google" id="ProtNLM"/>
    </source>
</evidence>
<evidence type="ECO:0000256" key="1">
    <source>
        <dbReference type="SAM" id="MobiDB-lite"/>
    </source>
</evidence>
<sequence length="443" mass="46875">MDHHHQVAAADSTVRSQDSNNSSDSKESKASKMTDSTRTSSKPESCLESKHSKDGLIETGRRQQHQKPRQQQPQPPQEPKDDSNVLMFTSCGQLLLGVVLVVFGVLVLVHGAALSGSGAGLWAGAGALVAGALGVVATLATSSSGRTTSGFSSAHLASSLVALALSNMAAITALTAVVRDSQRAAPDVTQLTLPDDESIEVEEGWAGLLASIGLLVASVAELFVSGYTCVTLAPKLCGCLRPSDDQADDEDVTVTTTVDGKTLKTRNMVHQWVIAQNHPVACGKNQPIYVVQPLVPMHPMMQPPYGMPTPHGKFAGGFLPAPSAAYGAVPMLPAHMAAAAYPARPPSQIARGKQQQQKKRRHSSEHSDSGGEARQRRSSSQQQQSANKPMASIGEDSQLQQDLARTYTGLDKRISEEFISIAMDPERKSKASSHHGSEIGANK</sequence>
<feature type="compositionally biased region" description="Basic and acidic residues" evidence="1">
    <location>
        <begin position="364"/>
        <end position="375"/>
    </location>
</feature>
<feature type="region of interest" description="Disordered" evidence="1">
    <location>
        <begin position="342"/>
        <end position="404"/>
    </location>
</feature>
<dbReference type="OrthoDB" id="7733275at2759"/>
<keyword evidence="2" id="KW-1133">Transmembrane helix</keyword>
<protein>
    <recommendedName>
        <fullName evidence="5">Transmembrane protein</fullName>
    </recommendedName>
</protein>
<organism evidence="3 4">
    <name type="scientific">Trichomalopsis sarcophagae</name>
    <dbReference type="NCBI Taxonomy" id="543379"/>
    <lineage>
        <taxon>Eukaryota</taxon>
        <taxon>Metazoa</taxon>
        <taxon>Ecdysozoa</taxon>
        <taxon>Arthropoda</taxon>
        <taxon>Hexapoda</taxon>
        <taxon>Insecta</taxon>
        <taxon>Pterygota</taxon>
        <taxon>Neoptera</taxon>
        <taxon>Endopterygota</taxon>
        <taxon>Hymenoptera</taxon>
        <taxon>Apocrita</taxon>
        <taxon>Proctotrupomorpha</taxon>
        <taxon>Chalcidoidea</taxon>
        <taxon>Pteromalidae</taxon>
        <taxon>Pteromalinae</taxon>
        <taxon>Trichomalopsis</taxon>
    </lineage>
</organism>
<keyword evidence="2" id="KW-0472">Membrane</keyword>
<gene>
    <name evidence="3" type="ORF">TSAR_007885</name>
</gene>
<feature type="compositionally biased region" description="Polar residues" evidence="1">
    <location>
        <begin position="33"/>
        <end position="43"/>
    </location>
</feature>
<dbReference type="EMBL" id="NNAY01000759">
    <property type="protein sequence ID" value="OXU26646.1"/>
    <property type="molecule type" value="Genomic_DNA"/>
</dbReference>
<feature type="transmembrane region" description="Helical" evidence="2">
    <location>
        <begin position="204"/>
        <end position="224"/>
    </location>
</feature>
<feature type="region of interest" description="Disordered" evidence="1">
    <location>
        <begin position="1"/>
        <end position="84"/>
    </location>
</feature>
<name>A0A232F715_9HYME</name>
<keyword evidence="4" id="KW-1185">Reference proteome</keyword>
<keyword evidence="2" id="KW-0812">Transmembrane</keyword>
<dbReference type="AlphaFoldDB" id="A0A232F715"/>
<evidence type="ECO:0000313" key="3">
    <source>
        <dbReference type="EMBL" id="OXU26646.1"/>
    </source>
</evidence>
<dbReference type="Proteomes" id="UP000215335">
    <property type="component" value="Unassembled WGS sequence"/>
</dbReference>
<dbReference type="STRING" id="543379.A0A232F715"/>
<proteinExistence type="predicted"/>
<feature type="transmembrane region" description="Helical" evidence="2">
    <location>
        <begin position="94"/>
        <end position="113"/>
    </location>
</feature>
<feature type="transmembrane region" description="Helical" evidence="2">
    <location>
        <begin position="119"/>
        <end position="142"/>
    </location>
</feature>
<feature type="compositionally biased region" description="Basic and acidic residues" evidence="1">
    <location>
        <begin position="45"/>
        <end position="61"/>
    </location>
</feature>
<accession>A0A232F715</accession>